<evidence type="ECO:0000313" key="2">
    <source>
        <dbReference type="Proteomes" id="UP000094764"/>
    </source>
</evidence>
<protein>
    <submittedName>
        <fullName evidence="1">Uncharacterized protein</fullName>
    </submittedName>
</protein>
<comment type="caution">
    <text evidence="1">The sequence shown here is derived from an EMBL/GenBank/DDBJ whole genome shotgun (WGS) entry which is preliminary data.</text>
</comment>
<dbReference type="EMBL" id="MIKB01000014">
    <property type="protein sequence ID" value="OEG16097.1"/>
    <property type="molecule type" value="Genomic_DNA"/>
</dbReference>
<dbReference type="Proteomes" id="UP000094764">
    <property type="component" value="Unassembled WGS sequence"/>
</dbReference>
<organism evidence="1 2">
    <name type="scientific">Enterococcus quebecensis</name>
    <dbReference type="NCBI Taxonomy" id="903983"/>
    <lineage>
        <taxon>Bacteria</taxon>
        <taxon>Bacillati</taxon>
        <taxon>Bacillota</taxon>
        <taxon>Bacilli</taxon>
        <taxon>Lactobacillales</taxon>
        <taxon>Enterococcaceae</taxon>
        <taxon>Enterococcus</taxon>
    </lineage>
</organism>
<gene>
    <name evidence="1" type="ORF">BCR23_07775</name>
</gene>
<dbReference type="AlphaFoldDB" id="A0A1E5GTW0"/>
<sequence>MEGVKKMIQTENKQPIKEISHQDIFSLYDMWEQLQSWQEILPVLERFFSDRKRPVDKQQIARKYYACSQVFTLFYVDFNQSMERMEKQLLELRSKKKV</sequence>
<accession>A0A1E5GTW0</accession>
<proteinExistence type="predicted"/>
<keyword evidence="2" id="KW-1185">Reference proteome</keyword>
<dbReference type="STRING" id="903983.BCR23_07775"/>
<evidence type="ECO:0000313" key="1">
    <source>
        <dbReference type="EMBL" id="OEG16097.1"/>
    </source>
</evidence>
<name>A0A1E5GTW0_9ENTE</name>
<reference evidence="2" key="1">
    <citation type="submission" date="2016-09" db="EMBL/GenBank/DDBJ databases">
        <authorList>
            <person name="Gulvik C.A."/>
        </authorList>
    </citation>
    <scope>NUCLEOTIDE SEQUENCE [LARGE SCALE GENOMIC DNA]</scope>
    <source>
        <strain evidence="2">LMG 26306</strain>
    </source>
</reference>